<evidence type="ECO:0000256" key="2">
    <source>
        <dbReference type="ARBA" id="ARBA00009142"/>
    </source>
</evidence>
<dbReference type="PANTHER" id="PTHR43701:SF2">
    <property type="entry name" value="MEMBRANE TRANSPORTER PROTEIN YJNA-RELATED"/>
    <property type="match status" value="1"/>
</dbReference>
<feature type="transmembrane region" description="Helical" evidence="6">
    <location>
        <begin position="41"/>
        <end position="74"/>
    </location>
</feature>
<comment type="caution">
    <text evidence="7">The sequence shown here is derived from an EMBL/GenBank/DDBJ whole genome shotgun (WGS) entry which is preliminary data.</text>
</comment>
<keyword evidence="8" id="KW-1185">Reference proteome</keyword>
<comment type="subcellular location">
    <subcellularLocation>
        <location evidence="6">Cell membrane</location>
        <topology evidence="6">Multi-pass membrane protein</topology>
    </subcellularLocation>
    <subcellularLocation>
        <location evidence="1">Membrane</location>
        <topology evidence="1">Multi-pass membrane protein</topology>
    </subcellularLocation>
</comment>
<sequence length="305" mass="33007">MPRSFHLSRFTHQHSVVILIFFAWIALVFSQDNALTLWLNYGFFSAVGVVGAIFANSTGAGGGVVFVPFFAYLSFSPESIVATSFAIQCCGMTAGAITWTRFFRKEHRNDRQWAALPSALILSVPPAICGVVFSQYSEHGPKLLSYILGGPDNLHYVFGIFSIILAIAIIASIPLMKRAVFTEDIEGRDIVLLPVIGFLGGCVTVWLSIGVGELVAVYLIMRGFNVTLSIAVAVILSALTVWSAVPFHVFISHAIVWPVVLFAGMGAIIGGVVAKYLVLAFSNQALKLFFGVWVLLLGVTSLPIF</sequence>
<dbReference type="InterPro" id="IPR002781">
    <property type="entry name" value="TM_pro_TauE-like"/>
</dbReference>
<keyword evidence="6" id="KW-1003">Cell membrane</keyword>
<organism evidence="7 8">
    <name type="scientific">Alteromonas hispanica</name>
    <dbReference type="NCBI Taxonomy" id="315421"/>
    <lineage>
        <taxon>Bacteria</taxon>
        <taxon>Pseudomonadati</taxon>
        <taxon>Pseudomonadota</taxon>
        <taxon>Gammaproteobacteria</taxon>
        <taxon>Alteromonadales</taxon>
        <taxon>Alteromonadaceae</taxon>
        <taxon>Alteromonas/Salinimonas group</taxon>
        <taxon>Alteromonas</taxon>
    </lineage>
</organism>
<dbReference type="Proteomes" id="UP000478837">
    <property type="component" value="Unassembled WGS sequence"/>
</dbReference>
<keyword evidence="5 6" id="KW-0472">Membrane</keyword>
<reference evidence="7 8" key="1">
    <citation type="submission" date="2020-01" db="EMBL/GenBank/DDBJ databases">
        <title>Genomes of bacteria type strains.</title>
        <authorList>
            <person name="Chen J."/>
            <person name="Zhu S."/>
            <person name="Yang J."/>
        </authorList>
    </citation>
    <scope>NUCLEOTIDE SEQUENCE [LARGE SCALE GENOMIC DNA]</scope>
    <source>
        <strain evidence="7 8">LMG 22958</strain>
    </source>
</reference>
<name>A0A6L9MYW0_9ALTE</name>
<feature type="transmembrane region" description="Helical" evidence="6">
    <location>
        <begin position="12"/>
        <end position="29"/>
    </location>
</feature>
<feature type="transmembrane region" description="Helical" evidence="6">
    <location>
        <begin position="80"/>
        <end position="102"/>
    </location>
</feature>
<evidence type="ECO:0000256" key="4">
    <source>
        <dbReference type="ARBA" id="ARBA00022989"/>
    </source>
</evidence>
<comment type="similarity">
    <text evidence="2 6">Belongs to the 4-toluene sulfonate uptake permease (TSUP) (TC 2.A.102) family.</text>
</comment>
<evidence type="ECO:0000256" key="5">
    <source>
        <dbReference type="ARBA" id="ARBA00023136"/>
    </source>
</evidence>
<proteinExistence type="inferred from homology"/>
<evidence type="ECO:0000313" key="8">
    <source>
        <dbReference type="Proteomes" id="UP000478837"/>
    </source>
</evidence>
<evidence type="ECO:0000313" key="7">
    <source>
        <dbReference type="EMBL" id="NDW23041.1"/>
    </source>
</evidence>
<protein>
    <recommendedName>
        <fullName evidence="6">Probable membrane transporter protein</fullName>
    </recommendedName>
</protein>
<keyword evidence="3 6" id="KW-0812">Transmembrane</keyword>
<evidence type="ECO:0000256" key="1">
    <source>
        <dbReference type="ARBA" id="ARBA00004141"/>
    </source>
</evidence>
<evidence type="ECO:0000256" key="3">
    <source>
        <dbReference type="ARBA" id="ARBA00022692"/>
    </source>
</evidence>
<feature type="transmembrane region" description="Helical" evidence="6">
    <location>
        <begin position="285"/>
        <end position="304"/>
    </location>
</feature>
<dbReference type="Pfam" id="PF01925">
    <property type="entry name" value="TauE"/>
    <property type="match status" value="1"/>
</dbReference>
<feature type="transmembrane region" description="Helical" evidence="6">
    <location>
        <begin position="156"/>
        <end position="176"/>
    </location>
</feature>
<feature type="transmembrane region" description="Helical" evidence="6">
    <location>
        <begin position="188"/>
        <end position="209"/>
    </location>
</feature>
<accession>A0A6L9MYW0</accession>
<dbReference type="InterPro" id="IPR051598">
    <property type="entry name" value="TSUP/Inactive_protease-like"/>
</dbReference>
<dbReference type="PANTHER" id="PTHR43701">
    <property type="entry name" value="MEMBRANE TRANSPORTER PROTEIN MJ0441-RELATED"/>
    <property type="match status" value="1"/>
</dbReference>
<feature type="transmembrane region" description="Helical" evidence="6">
    <location>
        <begin position="215"/>
        <end position="242"/>
    </location>
</feature>
<gene>
    <name evidence="7" type="ORF">GTW09_16085</name>
</gene>
<feature type="transmembrane region" description="Helical" evidence="6">
    <location>
        <begin position="254"/>
        <end position="279"/>
    </location>
</feature>
<evidence type="ECO:0000256" key="6">
    <source>
        <dbReference type="RuleBase" id="RU363041"/>
    </source>
</evidence>
<dbReference type="EMBL" id="JAAAWP010000013">
    <property type="protein sequence ID" value="NDW23041.1"/>
    <property type="molecule type" value="Genomic_DNA"/>
</dbReference>
<dbReference type="AlphaFoldDB" id="A0A6L9MYW0"/>
<keyword evidence="4 6" id="KW-1133">Transmembrane helix</keyword>
<dbReference type="GO" id="GO:0005886">
    <property type="term" value="C:plasma membrane"/>
    <property type="evidence" value="ECO:0007669"/>
    <property type="project" value="UniProtKB-SubCell"/>
</dbReference>